<dbReference type="InterPro" id="IPR026992">
    <property type="entry name" value="DIOX_N"/>
</dbReference>
<keyword evidence="3" id="KW-0862">Zinc</keyword>
<evidence type="ECO:0000256" key="3">
    <source>
        <dbReference type="ARBA" id="ARBA00022833"/>
    </source>
</evidence>
<dbReference type="SUPFAM" id="SSF57850">
    <property type="entry name" value="RING/U-box"/>
    <property type="match status" value="1"/>
</dbReference>
<dbReference type="EMBL" id="SGPL01000036">
    <property type="protein sequence ID" value="THH19770.1"/>
    <property type="molecule type" value="Genomic_DNA"/>
</dbReference>
<dbReference type="PRINTS" id="PR00682">
    <property type="entry name" value="IPNSYNTHASE"/>
</dbReference>
<feature type="compositionally biased region" description="Basic and acidic residues" evidence="5">
    <location>
        <begin position="567"/>
        <end position="576"/>
    </location>
</feature>
<evidence type="ECO:0000256" key="5">
    <source>
        <dbReference type="SAM" id="MobiDB-lite"/>
    </source>
</evidence>
<dbReference type="Pfam" id="PF14226">
    <property type="entry name" value="DIOX_N"/>
    <property type="match status" value="1"/>
</dbReference>
<dbReference type="Pfam" id="PF00097">
    <property type="entry name" value="zf-C3HC4"/>
    <property type="match status" value="1"/>
</dbReference>
<evidence type="ECO:0000259" key="7">
    <source>
        <dbReference type="PROSITE" id="PS51471"/>
    </source>
</evidence>
<reference evidence="8 9" key="1">
    <citation type="submission" date="2019-02" db="EMBL/GenBank/DDBJ databases">
        <title>Genome sequencing of the rare red list fungi Bondarzewia mesenterica.</title>
        <authorList>
            <person name="Buettner E."/>
            <person name="Kellner H."/>
        </authorList>
    </citation>
    <scope>NUCLEOTIDE SEQUENCE [LARGE SCALE GENOMIC DNA]</scope>
    <source>
        <strain evidence="8 9">DSM 108281</strain>
    </source>
</reference>
<keyword evidence="1" id="KW-0479">Metal-binding</keyword>
<dbReference type="InterPro" id="IPR001841">
    <property type="entry name" value="Znf_RING"/>
</dbReference>
<evidence type="ECO:0000256" key="2">
    <source>
        <dbReference type="ARBA" id="ARBA00022771"/>
    </source>
</evidence>
<evidence type="ECO:0000256" key="1">
    <source>
        <dbReference type="ARBA" id="ARBA00022723"/>
    </source>
</evidence>
<dbReference type="InterPro" id="IPR018957">
    <property type="entry name" value="Znf_C3HC4_RING-type"/>
</dbReference>
<dbReference type="PANTHER" id="PTHR47990">
    <property type="entry name" value="2-OXOGLUTARATE (2OG) AND FE(II)-DEPENDENT OXYGENASE SUPERFAMILY PROTEIN-RELATED"/>
    <property type="match status" value="1"/>
</dbReference>
<protein>
    <recommendedName>
        <fullName evidence="10">RING-type domain-containing protein</fullName>
    </recommendedName>
</protein>
<dbReference type="OrthoDB" id="288590at2759"/>
<evidence type="ECO:0000259" key="6">
    <source>
        <dbReference type="PROSITE" id="PS50089"/>
    </source>
</evidence>
<dbReference type="InterPro" id="IPR050231">
    <property type="entry name" value="Iron_ascorbate_oxido_reductase"/>
</dbReference>
<name>A0A4S4M9Y9_9AGAM</name>
<accession>A0A4S4M9Y9</accession>
<sequence length="576" mass="64302">MSYLKVSQNLLRAANATRFTSCSLSKRGLATVAPDDSLRIPLIDFSKYRQATSLSEKRKVADEVVNGFKDVGFIYLEGHGIPDATLSIGRQSADFFRLPTEAKLKLSWEDPRSNRGYVRVGRERTTQSADPVEIAKLRATAPDSKESMEIGRDWDKTWKNQWPQESDTPGFKQTMLDFFQVFSLTCHNLHILVMRSIALGLDLEESYFDKKIDQQFHNLRLLSYPPIKTSLLQKEGQARAGAHSDYGSLTLLFQDSVGGLEVQNPHTKVFQPAKPIEGAIAINAGDLLARWSNDVLRSTLHRVVAPPAKKISDNEAVTPARQSIAFFCNPNGDANIEPSVCDVQLRDSVVYIFFGALHVFRLDQHHSLPQLTAHGLDIEHRCSFRLEKGLEYSRSTAHSIIMDGVDPLITLALSDLPTLAVDEVPNLDDYCAICLMTYRAIFEKAEEGESGMGVTKIEGCGHAFCMQDLSEWIRGRHGTCPTCRHPFLPDLRPVDSDDEASDDEDYLPTEYDADSDYETDLEDGFFDSDGVDLDVMDVDVVFAPGADANVEVRLNSEGEYSIEDEGGLPKRQDERP</sequence>
<evidence type="ECO:0000313" key="9">
    <source>
        <dbReference type="Proteomes" id="UP000310158"/>
    </source>
</evidence>
<dbReference type="Gene3D" id="2.60.120.330">
    <property type="entry name" value="B-lactam Antibiotic, Isopenicillin N Synthase, Chain"/>
    <property type="match status" value="1"/>
</dbReference>
<feature type="domain" description="RING-type" evidence="6">
    <location>
        <begin position="431"/>
        <end position="484"/>
    </location>
</feature>
<dbReference type="Gene3D" id="3.30.40.10">
    <property type="entry name" value="Zinc/RING finger domain, C3HC4 (zinc finger)"/>
    <property type="match status" value="1"/>
</dbReference>
<gene>
    <name evidence="8" type="ORF">EW146_g1443</name>
</gene>
<organism evidence="8 9">
    <name type="scientific">Bondarzewia mesenterica</name>
    <dbReference type="NCBI Taxonomy" id="1095465"/>
    <lineage>
        <taxon>Eukaryota</taxon>
        <taxon>Fungi</taxon>
        <taxon>Dikarya</taxon>
        <taxon>Basidiomycota</taxon>
        <taxon>Agaricomycotina</taxon>
        <taxon>Agaricomycetes</taxon>
        <taxon>Russulales</taxon>
        <taxon>Bondarzewiaceae</taxon>
        <taxon>Bondarzewia</taxon>
    </lineage>
</organism>
<keyword evidence="2 4" id="KW-0863">Zinc-finger</keyword>
<dbReference type="InterPro" id="IPR013083">
    <property type="entry name" value="Znf_RING/FYVE/PHD"/>
</dbReference>
<feature type="region of interest" description="Disordered" evidence="5">
    <location>
        <begin position="491"/>
        <end position="517"/>
    </location>
</feature>
<dbReference type="SUPFAM" id="SSF51197">
    <property type="entry name" value="Clavaminate synthase-like"/>
    <property type="match status" value="1"/>
</dbReference>
<dbReference type="InterPro" id="IPR027443">
    <property type="entry name" value="IPNS-like_sf"/>
</dbReference>
<feature type="region of interest" description="Disordered" evidence="5">
    <location>
        <begin position="555"/>
        <end position="576"/>
    </location>
</feature>
<comment type="caution">
    <text evidence="8">The sequence shown here is derived from an EMBL/GenBank/DDBJ whole genome shotgun (WGS) entry which is preliminary data.</text>
</comment>
<dbReference type="InterPro" id="IPR044861">
    <property type="entry name" value="IPNS-like_FE2OG_OXY"/>
</dbReference>
<dbReference type="Proteomes" id="UP000310158">
    <property type="component" value="Unassembled WGS sequence"/>
</dbReference>
<proteinExistence type="predicted"/>
<dbReference type="PROSITE" id="PS51471">
    <property type="entry name" value="FE2OG_OXY"/>
    <property type="match status" value="1"/>
</dbReference>
<feature type="compositionally biased region" description="Acidic residues" evidence="5">
    <location>
        <begin position="496"/>
        <end position="517"/>
    </location>
</feature>
<dbReference type="InterPro" id="IPR005123">
    <property type="entry name" value="Oxoglu/Fe-dep_dioxygenase_dom"/>
</dbReference>
<dbReference type="AlphaFoldDB" id="A0A4S4M9Y9"/>
<dbReference type="GO" id="GO:0008270">
    <property type="term" value="F:zinc ion binding"/>
    <property type="evidence" value="ECO:0007669"/>
    <property type="project" value="UniProtKB-KW"/>
</dbReference>
<evidence type="ECO:0000256" key="4">
    <source>
        <dbReference type="PROSITE-ProRule" id="PRU00175"/>
    </source>
</evidence>
<keyword evidence="9" id="KW-1185">Reference proteome</keyword>
<dbReference type="PROSITE" id="PS50089">
    <property type="entry name" value="ZF_RING_2"/>
    <property type="match status" value="1"/>
</dbReference>
<dbReference type="Pfam" id="PF03171">
    <property type="entry name" value="2OG-FeII_Oxy"/>
    <property type="match status" value="1"/>
</dbReference>
<evidence type="ECO:0008006" key="10">
    <source>
        <dbReference type="Google" id="ProtNLM"/>
    </source>
</evidence>
<evidence type="ECO:0000313" key="8">
    <source>
        <dbReference type="EMBL" id="THH19770.1"/>
    </source>
</evidence>
<feature type="domain" description="Fe2OG dioxygenase" evidence="7">
    <location>
        <begin position="215"/>
        <end position="330"/>
    </location>
</feature>